<accession>A0A5E4BCI1</accession>
<feature type="compositionally biased region" description="Polar residues" evidence="1">
    <location>
        <begin position="28"/>
        <end position="38"/>
    </location>
</feature>
<proteinExistence type="predicted"/>
<feature type="region of interest" description="Disordered" evidence="1">
    <location>
        <begin position="1"/>
        <end position="113"/>
    </location>
</feature>
<dbReference type="GO" id="GO:0031110">
    <property type="term" value="P:regulation of microtubule polymerization or depolymerization"/>
    <property type="evidence" value="ECO:0007669"/>
    <property type="project" value="InterPro"/>
</dbReference>
<organism evidence="3 4">
    <name type="scientific">Marmota monax</name>
    <name type="common">Woodchuck</name>
    <dbReference type="NCBI Taxonomy" id="9995"/>
    <lineage>
        <taxon>Eukaryota</taxon>
        <taxon>Metazoa</taxon>
        <taxon>Chordata</taxon>
        <taxon>Craniata</taxon>
        <taxon>Vertebrata</taxon>
        <taxon>Euteleostomi</taxon>
        <taxon>Mammalia</taxon>
        <taxon>Eutheria</taxon>
        <taxon>Euarchontoglires</taxon>
        <taxon>Glires</taxon>
        <taxon>Rodentia</taxon>
        <taxon>Sciuromorpha</taxon>
        <taxon>Sciuridae</taxon>
        <taxon>Xerinae</taxon>
        <taxon>Marmotini</taxon>
        <taxon>Marmota</taxon>
    </lineage>
</organism>
<dbReference type="PANTHER" id="PTHR10104:SF20">
    <property type="entry name" value="STATHMIN DOMAIN-CONTAINING PROTEIN 1"/>
    <property type="match status" value="1"/>
</dbReference>
<dbReference type="PANTHER" id="PTHR10104">
    <property type="entry name" value="STATHMIN"/>
    <property type="match status" value="1"/>
</dbReference>
<dbReference type="EMBL" id="WJEC01007903">
    <property type="protein sequence ID" value="KAF7465673.1"/>
    <property type="molecule type" value="Genomic_DNA"/>
</dbReference>
<evidence type="ECO:0000313" key="3">
    <source>
        <dbReference type="EMBL" id="VTJ67268.1"/>
    </source>
</evidence>
<dbReference type="Proteomes" id="UP000335636">
    <property type="component" value="Unassembled WGS sequence"/>
</dbReference>
<dbReference type="PROSITE" id="PS51663">
    <property type="entry name" value="STATHMIN_3"/>
    <property type="match status" value="1"/>
</dbReference>
<sequence>MDTGWINTHTADPQHFSFSKKSGLPLSIPSSQADAQITHSEENCRPQIDATPPKDTVDKVEGLEQQAQIRSLPGTIPESSPSPSDRNRKVNSDPVTNGFINKPQPLENRERQKSSDILEELIVQGIIQSSSRIFRNGESYDVMMNTTEKPLRKPPARLKKLKIKKEVRDFTMKDIEEKMQAAEERQKIKEEETRRRLRSDRLLPTANHSNLAEMGGAEVPLEKGLQTISAATFEPPVLQGGEPQKRKSNNDLVPMDGNYYYESLGVVESDMSYNQKDDIFE</sequence>
<protein>
    <submittedName>
        <fullName evidence="2">Stathmin domain-containing protein 1</fullName>
    </submittedName>
</protein>
<feature type="region of interest" description="Disordered" evidence="1">
    <location>
        <begin position="232"/>
        <end position="254"/>
    </location>
</feature>
<feature type="compositionally biased region" description="Polar residues" evidence="1">
    <location>
        <begin position="1"/>
        <end position="20"/>
    </location>
</feature>
<dbReference type="InterPro" id="IPR000956">
    <property type="entry name" value="Stathmin_fam"/>
</dbReference>
<dbReference type="EMBL" id="CABDUW010000369">
    <property type="protein sequence ID" value="VTJ67268.1"/>
    <property type="molecule type" value="Genomic_DNA"/>
</dbReference>
<dbReference type="AlphaFoldDB" id="A0A5E4BCI1"/>
<evidence type="ECO:0000256" key="1">
    <source>
        <dbReference type="SAM" id="MobiDB-lite"/>
    </source>
</evidence>
<evidence type="ECO:0000313" key="2">
    <source>
        <dbReference type="EMBL" id="KAF7465673.1"/>
    </source>
</evidence>
<gene>
    <name evidence="2" type="ORF">GHT09_003882</name>
    <name evidence="3" type="ORF">MONAX_5E018380</name>
</gene>
<reference evidence="3 4" key="1">
    <citation type="submission" date="2019-04" db="EMBL/GenBank/DDBJ databases">
        <authorList>
            <person name="Alioto T."/>
            <person name="Alioto T."/>
        </authorList>
    </citation>
    <scope>NUCLEOTIDE SEQUENCE [LARGE SCALE GENOMIC DNA]</scope>
</reference>
<keyword evidence="4" id="KW-1185">Reference proteome</keyword>
<evidence type="ECO:0000313" key="4">
    <source>
        <dbReference type="Proteomes" id="UP000335636"/>
    </source>
</evidence>
<reference evidence="2" key="2">
    <citation type="submission" date="2020-08" db="EMBL/GenBank/DDBJ databases">
        <authorList>
            <person name="Shumante A."/>
            <person name="Zimin A.V."/>
            <person name="Puiu D."/>
            <person name="Salzberg S.L."/>
        </authorList>
    </citation>
    <scope>NUCLEOTIDE SEQUENCE</scope>
    <source>
        <strain evidence="2">WC2-LM</strain>
        <tissue evidence="2">Liver</tissue>
    </source>
</reference>
<dbReference type="Proteomes" id="UP000662637">
    <property type="component" value="Unassembled WGS sequence"/>
</dbReference>
<name>A0A5E4BCI1_MARMO</name>